<dbReference type="PANTHER" id="PTHR11227">
    <property type="entry name" value="WD-REPEAT PROTEIN INTERACTING WITH PHOSPHOINOSIDES WIPI -RELATED"/>
    <property type="match status" value="1"/>
</dbReference>
<comment type="caution">
    <text evidence="5">The sequence shown here is derived from an EMBL/GenBank/DDBJ whole genome shotgun (WGS) entry which is preliminary data.</text>
</comment>
<comment type="similarity">
    <text evidence="3">Belongs to the WD repeat PROPPIN family.</text>
</comment>
<organism evidence="5 6">
    <name type="scientific">Geranomyces variabilis</name>
    <dbReference type="NCBI Taxonomy" id="109894"/>
    <lineage>
        <taxon>Eukaryota</taxon>
        <taxon>Fungi</taxon>
        <taxon>Fungi incertae sedis</taxon>
        <taxon>Chytridiomycota</taxon>
        <taxon>Chytridiomycota incertae sedis</taxon>
        <taxon>Chytridiomycetes</taxon>
        <taxon>Spizellomycetales</taxon>
        <taxon>Powellomycetaceae</taxon>
        <taxon>Geranomyces</taxon>
    </lineage>
</organism>
<name>A0AAD5TSE4_9FUNG</name>
<dbReference type="Gene3D" id="2.130.10.10">
    <property type="entry name" value="YVTN repeat-like/Quinoprotein amine dehydrogenase"/>
    <property type="match status" value="1"/>
</dbReference>
<dbReference type="GO" id="GO:0005737">
    <property type="term" value="C:cytoplasm"/>
    <property type="evidence" value="ECO:0007669"/>
    <property type="project" value="UniProtKB-ARBA"/>
</dbReference>
<evidence type="ECO:0000313" key="5">
    <source>
        <dbReference type="EMBL" id="KAJ3183839.1"/>
    </source>
</evidence>
<dbReference type="InterPro" id="IPR048720">
    <property type="entry name" value="PROPPIN"/>
</dbReference>
<dbReference type="InterPro" id="IPR001680">
    <property type="entry name" value="WD40_rpt"/>
</dbReference>
<dbReference type="SUPFAM" id="SSF50978">
    <property type="entry name" value="WD40 repeat-like"/>
    <property type="match status" value="1"/>
</dbReference>
<evidence type="ECO:0000256" key="1">
    <source>
        <dbReference type="ARBA" id="ARBA00022574"/>
    </source>
</evidence>
<evidence type="ECO:0000256" key="2">
    <source>
        <dbReference type="ARBA" id="ARBA00022737"/>
    </source>
</evidence>
<dbReference type="Proteomes" id="UP001212152">
    <property type="component" value="Unassembled WGS sequence"/>
</dbReference>
<dbReference type="AlphaFoldDB" id="A0AAD5TSE4"/>
<dbReference type="EMBL" id="JADGJQ010000005">
    <property type="protein sequence ID" value="KAJ3183839.1"/>
    <property type="molecule type" value="Genomic_DNA"/>
</dbReference>
<sequence>MVAHHHHHHHHKTTHPSSSGGGKHSRTYYADTATSCIHPPYSHIATTVNNSWQIYSVLPRPTLVVTRPGPHPTAGPPTRAVLLRDTNVVVVVCGEKTVTLWDELAKAAVWTIDCAEDVCGVAALDGFVAILHPTSADIYTLLPKPTLFRTIPTYLNPQGLHSQTATSITLPGAHRGQVSHTTQLSPGTSPSTTLISAHTAPISALATSHSATLVASASETGTLVRVWACKRGAPPTLLRELRRGVERATVWSLAFDEREQAVCVASNTLTVHIFTLAEPAASSGALSSGASDQQASASSPSRAAVASTPDSPEGKNRTSILEPLAPYIPLPKYFSSTWSFAHFRIPDDRSPHDRDVQVTPCTAVFLSQHLARGDSADSGFGATSSGSSTNRQIIAVLRGLSLHLFEYDTRRGGEATSVAYYRIKTPSAVAGES</sequence>
<feature type="region of interest" description="Disordered" evidence="4">
    <location>
        <begin position="1"/>
        <end position="25"/>
    </location>
</feature>
<gene>
    <name evidence="5" type="ORF">HDU87_005955</name>
</gene>
<keyword evidence="6" id="KW-1185">Reference proteome</keyword>
<dbReference type="Pfam" id="PF21032">
    <property type="entry name" value="PROPPIN"/>
    <property type="match status" value="1"/>
</dbReference>
<keyword evidence="2" id="KW-0677">Repeat</keyword>
<dbReference type="SMART" id="SM00320">
    <property type="entry name" value="WD40"/>
    <property type="match status" value="3"/>
</dbReference>
<evidence type="ECO:0008006" key="7">
    <source>
        <dbReference type="Google" id="ProtNLM"/>
    </source>
</evidence>
<evidence type="ECO:0000256" key="3">
    <source>
        <dbReference type="ARBA" id="ARBA00025740"/>
    </source>
</evidence>
<accession>A0AAD5TSE4</accession>
<reference evidence="5" key="1">
    <citation type="submission" date="2020-05" db="EMBL/GenBank/DDBJ databases">
        <title>Phylogenomic resolution of chytrid fungi.</title>
        <authorList>
            <person name="Stajich J.E."/>
            <person name="Amses K."/>
            <person name="Simmons R."/>
            <person name="Seto K."/>
            <person name="Myers J."/>
            <person name="Bonds A."/>
            <person name="Quandt C.A."/>
            <person name="Barry K."/>
            <person name="Liu P."/>
            <person name="Grigoriev I."/>
            <person name="Longcore J.E."/>
            <person name="James T.Y."/>
        </authorList>
    </citation>
    <scope>NUCLEOTIDE SEQUENCE</scope>
    <source>
        <strain evidence="5">JEL0379</strain>
    </source>
</reference>
<evidence type="ECO:0000256" key="4">
    <source>
        <dbReference type="SAM" id="MobiDB-lite"/>
    </source>
</evidence>
<keyword evidence="1" id="KW-0853">WD repeat</keyword>
<feature type="compositionally biased region" description="Basic residues" evidence="4">
    <location>
        <begin position="1"/>
        <end position="14"/>
    </location>
</feature>
<dbReference type="InterPro" id="IPR015943">
    <property type="entry name" value="WD40/YVTN_repeat-like_dom_sf"/>
</dbReference>
<proteinExistence type="inferred from homology"/>
<feature type="region of interest" description="Disordered" evidence="4">
    <location>
        <begin position="285"/>
        <end position="320"/>
    </location>
</feature>
<protein>
    <recommendedName>
        <fullName evidence="7">WD40 repeat-like protein</fullName>
    </recommendedName>
</protein>
<dbReference type="InterPro" id="IPR036322">
    <property type="entry name" value="WD40_repeat_dom_sf"/>
</dbReference>
<evidence type="ECO:0000313" key="6">
    <source>
        <dbReference type="Proteomes" id="UP001212152"/>
    </source>
</evidence>
<feature type="compositionally biased region" description="Low complexity" evidence="4">
    <location>
        <begin position="285"/>
        <end position="307"/>
    </location>
</feature>